<sequence length="199" mass="23092">MAQSHKFQDLEETGDVLVSFINSSQPEKLIQVKEAHQALFDKHVETKRLVTQILKDMSQLEEAAGQRLMDMEEEKNRREEELQILEDQLRKSSAKSQMTDSELQFLQRELESLRIDDHELEVLRSEVEEDTTEIIPSAVYVAQVYHLITKIKWEYDTPPNVLKGVHYGPDLATPINMDKCSLSPCEVSDQLWSFVSTEW</sequence>
<evidence type="ECO:0000256" key="8">
    <source>
        <dbReference type="ARBA" id="ARBA00023242"/>
    </source>
</evidence>
<accession>A0AAD9EWX3</accession>
<evidence type="ECO:0000256" key="7">
    <source>
        <dbReference type="ARBA" id="ARBA00023054"/>
    </source>
</evidence>
<dbReference type="EMBL" id="JASDAP010000027">
    <property type="protein sequence ID" value="KAK1876965.1"/>
    <property type="molecule type" value="Genomic_DNA"/>
</dbReference>
<keyword evidence="5 12" id="KW-0498">Mitosis</keyword>
<organism evidence="14 15">
    <name type="scientific">Dissostichus eleginoides</name>
    <name type="common">Patagonian toothfish</name>
    <name type="synonym">Dissostichus amissus</name>
    <dbReference type="NCBI Taxonomy" id="100907"/>
    <lineage>
        <taxon>Eukaryota</taxon>
        <taxon>Metazoa</taxon>
        <taxon>Chordata</taxon>
        <taxon>Craniata</taxon>
        <taxon>Vertebrata</taxon>
        <taxon>Euteleostomi</taxon>
        <taxon>Actinopterygii</taxon>
        <taxon>Neopterygii</taxon>
        <taxon>Teleostei</taxon>
        <taxon>Neoteleostei</taxon>
        <taxon>Acanthomorphata</taxon>
        <taxon>Eupercaria</taxon>
        <taxon>Perciformes</taxon>
        <taxon>Notothenioidei</taxon>
        <taxon>Nototheniidae</taxon>
        <taxon>Dissostichus</taxon>
    </lineage>
</organism>
<dbReference type="InterPro" id="IPR013252">
    <property type="entry name" value="Ndc80_Spc24"/>
</dbReference>
<dbReference type="AlphaFoldDB" id="A0AAD9EWX3"/>
<feature type="coiled-coil region" evidence="13">
    <location>
        <begin position="54"/>
        <end position="123"/>
    </location>
</feature>
<keyword evidence="3 12" id="KW-0158">Chromosome</keyword>
<comment type="function">
    <text evidence="11">Acts as a component of the essential kinetochore-associated NDC80 complex, which is required for chromosome segregation and spindle checkpoint activity. Required for kinetochore integrity and the organization of stable microtubule binding sites in the outer plate of the kinetochore. The NDC80 complex synergistically enhances the affinity of the SKA1 complex for microtubules and may allow the NDC80 complex to track depolymerizing microtubules.</text>
</comment>
<name>A0AAD9EWX3_DISEL</name>
<evidence type="ECO:0000256" key="4">
    <source>
        <dbReference type="ARBA" id="ARBA00022618"/>
    </source>
</evidence>
<evidence type="ECO:0000256" key="12">
    <source>
        <dbReference type="RuleBase" id="RU368011"/>
    </source>
</evidence>
<keyword evidence="6 12" id="KW-0995">Kinetochore</keyword>
<evidence type="ECO:0000313" key="15">
    <source>
        <dbReference type="Proteomes" id="UP001228049"/>
    </source>
</evidence>
<evidence type="ECO:0000256" key="1">
    <source>
        <dbReference type="ARBA" id="ARBA00007804"/>
    </source>
</evidence>
<evidence type="ECO:0000256" key="5">
    <source>
        <dbReference type="ARBA" id="ARBA00022776"/>
    </source>
</evidence>
<dbReference type="Gene3D" id="3.30.160.570">
    <property type="entry name" value="Ncd80 complex, Spc24 subunit"/>
    <property type="match status" value="1"/>
</dbReference>
<reference evidence="14" key="1">
    <citation type="submission" date="2023-04" db="EMBL/GenBank/DDBJ databases">
        <title>Chromosome-level genome of Chaenocephalus aceratus.</title>
        <authorList>
            <person name="Park H."/>
        </authorList>
    </citation>
    <scope>NUCLEOTIDE SEQUENCE</scope>
    <source>
        <strain evidence="14">DE</strain>
        <tissue evidence="14">Muscle</tissue>
    </source>
</reference>
<evidence type="ECO:0000256" key="11">
    <source>
        <dbReference type="ARBA" id="ARBA00045419"/>
    </source>
</evidence>
<keyword evidence="10 12" id="KW-0137">Centromere</keyword>
<dbReference type="GO" id="GO:0008017">
    <property type="term" value="F:microtubule binding"/>
    <property type="evidence" value="ECO:0007669"/>
    <property type="project" value="TreeGrafter"/>
</dbReference>
<comment type="subcellular location">
    <subcellularLocation>
        <location evidence="12">Nucleus</location>
    </subcellularLocation>
    <subcellularLocation>
        <location evidence="12">Chromosome</location>
        <location evidence="12">Centromere</location>
        <location evidence="12">Kinetochore</location>
    </subcellularLocation>
</comment>
<dbReference type="GO" id="GO:0051301">
    <property type="term" value="P:cell division"/>
    <property type="evidence" value="ECO:0007669"/>
    <property type="project" value="UniProtKB-UniRule"/>
</dbReference>
<keyword evidence="7 13" id="KW-0175">Coiled coil</keyword>
<evidence type="ECO:0000256" key="6">
    <source>
        <dbReference type="ARBA" id="ARBA00022838"/>
    </source>
</evidence>
<dbReference type="Pfam" id="PF08286">
    <property type="entry name" value="Spc24"/>
    <property type="match status" value="1"/>
</dbReference>
<dbReference type="GO" id="GO:0007059">
    <property type="term" value="P:chromosome segregation"/>
    <property type="evidence" value="ECO:0007669"/>
    <property type="project" value="TreeGrafter"/>
</dbReference>
<comment type="caution">
    <text evidence="14">The sequence shown here is derived from an EMBL/GenBank/DDBJ whole genome shotgun (WGS) entry which is preliminary data.</text>
</comment>
<keyword evidence="9 12" id="KW-0131">Cell cycle</keyword>
<protein>
    <recommendedName>
        <fullName evidence="2 12">Kinetochore protein Spc24</fullName>
    </recommendedName>
</protein>
<dbReference type="GO" id="GO:0031262">
    <property type="term" value="C:Ndc80 complex"/>
    <property type="evidence" value="ECO:0007669"/>
    <property type="project" value="TreeGrafter"/>
</dbReference>
<evidence type="ECO:0000256" key="10">
    <source>
        <dbReference type="ARBA" id="ARBA00023328"/>
    </source>
</evidence>
<keyword evidence="8 12" id="KW-0539">Nucleus</keyword>
<keyword evidence="15" id="KW-1185">Reference proteome</keyword>
<dbReference type="GO" id="GO:0005634">
    <property type="term" value="C:nucleus"/>
    <property type="evidence" value="ECO:0007669"/>
    <property type="project" value="UniProtKB-SubCell"/>
</dbReference>
<gene>
    <name evidence="14" type="ORF">KUDE01_002284</name>
</gene>
<evidence type="ECO:0000256" key="9">
    <source>
        <dbReference type="ARBA" id="ARBA00023306"/>
    </source>
</evidence>
<dbReference type="Proteomes" id="UP001228049">
    <property type="component" value="Unassembled WGS sequence"/>
</dbReference>
<comment type="subunit">
    <text evidence="12">Component of the NDC80 complex.</text>
</comment>
<comment type="similarity">
    <text evidence="1 12">Belongs to the SPC24 family.</text>
</comment>
<proteinExistence type="inferred from homology"/>
<evidence type="ECO:0000313" key="14">
    <source>
        <dbReference type="EMBL" id="KAK1876965.1"/>
    </source>
</evidence>
<dbReference type="PANTHER" id="PTHR22142:SF2">
    <property type="entry name" value="KINETOCHORE PROTEIN SPC24"/>
    <property type="match status" value="1"/>
</dbReference>
<evidence type="ECO:0000256" key="3">
    <source>
        <dbReference type="ARBA" id="ARBA00022454"/>
    </source>
</evidence>
<keyword evidence="4 12" id="KW-0132">Cell division</keyword>
<dbReference type="PANTHER" id="PTHR22142">
    <property type="match status" value="1"/>
</dbReference>
<dbReference type="CDD" id="cd11565">
    <property type="entry name" value="RWD_Spc24"/>
    <property type="match status" value="1"/>
</dbReference>
<evidence type="ECO:0000256" key="2">
    <source>
        <dbReference type="ARBA" id="ARBA00013690"/>
    </source>
</evidence>
<evidence type="ECO:0000256" key="13">
    <source>
        <dbReference type="SAM" id="Coils"/>
    </source>
</evidence>